<comment type="caution">
    <text evidence="4">The sequence shown here is derived from an EMBL/GenBank/DDBJ whole genome shotgun (WGS) entry which is preliminary data.</text>
</comment>
<keyword evidence="5" id="KW-1185">Reference proteome</keyword>
<reference evidence="4 5" key="1">
    <citation type="journal article" date="2020" name="ISME J.">
        <title>Comparative genomics reveals insights into cyanobacterial evolution and habitat adaptation.</title>
        <authorList>
            <person name="Chen M.Y."/>
            <person name="Teng W.K."/>
            <person name="Zhao L."/>
            <person name="Hu C.X."/>
            <person name="Zhou Y.K."/>
            <person name="Han B.P."/>
            <person name="Song L.R."/>
            <person name="Shu W.S."/>
        </authorList>
    </citation>
    <scope>NUCLEOTIDE SEQUENCE [LARGE SCALE GENOMIC DNA]</scope>
    <source>
        <strain evidence="4 5">FACHB-3921</strain>
    </source>
</reference>
<dbReference type="Pfam" id="PF19263">
    <property type="entry name" value="DUF5906"/>
    <property type="match status" value="1"/>
</dbReference>
<dbReference type="Gene3D" id="3.40.50.300">
    <property type="entry name" value="P-loop containing nucleotide triphosphate hydrolases"/>
    <property type="match status" value="1"/>
</dbReference>
<evidence type="ECO:0000313" key="4">
    <source>
        <dbReference type="EMBL" id="MBD2255192.1"/>
    </source>
</evidence>
<dbReference type="RefSeq" id="WP_190571887.1">
    <property type="nucleotide sequence ID" value="NZ_JACJQL010000081.1"/>
</dbReference>
<protein>
    <submittedName>
        <fullName evidence="4">DUF3854 domain-containing protein</fullName>
    </submittedName>
</protein>
<dbReference type="EMBL" id="JACJQL010000081">
    <property type="protein sequence ID" value="MBD2255192.1"/>
    <property type="molecule type" value="Genomic_DNA"/>
</dbReference>
<dbReference type="SUPFAM" id="SSF52540">
    <property type="entry name" value="P-loop containing nucleoside triphosphate hydrolases"/>
    <property type="match status" value="1"/>
</dbReference>
<evidence type="ECO:0000256" key="2">
    <source>
        <dbReference type="ARBA" id="ARBA00022840"/>
    </source>
</evidence>
<dbReference type="InterPro" id="IPR014015">
    <property type="entry name" value="Helicase_SF3_DNA-vir"/>
</dbReference>
<dbReference type="InterPro" id="IPR014818">
    <property type="entry name" value="Phage/plasmid_primase_P4_C"/>
</dbReference>
<dbReference type="InterPro" id="IPR027417">
    <property type="entry name" value="P-loop_NTPase"/>
</dbReference>
<gene>
    <name evidence="4" type="ORF">H6G14_28645</name>
</gene>
<accession>A0ABR8BM43</accession>
<organism evidence="4 5">
    <name type="scientific">Nostoc parmelioides FACHB-3921</name>
    <dbReference type="NCBI Taxonomy" id="2692909"/>
    <lineage>
        <taxon>Bacteria</taxon>
        <taxon>Bacillati</taxon>
        <taxon>Cyanobacteriota</taxon>
        <taxon>Cyanophyceae</taxon>
        <taxon>Nostocales</taxon>
        <taxon>Nostocaceae</taxon>
        <taxon>Nostoc</taxon>
    </lineage>
</organism>
<proteinExistence type="predicted"/>
<feature type="domain" description="SF3 helicase" evidence="3">
    <location>
        <begin position="452"/>
        <end position="608"/>
    </location>
</feature>
<dbReference type="InterPro" id="IPR024385">
    <property type="entry name" value="DUF3854"/>
</dbReference>
<evidence type="ECO:0000313" key="5">
    <source>
        <dbReference type="Proteomes" id="UP000621307"/>
    </source>
</evidence>
<keyword evidence="1" id="KW-0547">Nucleotide-binding</keyword>
<dbReference type="Pfam" id="PF08706">
    <property type="entry name" value="D5_N"/>
    <property type="match status" value="1"/>
</dbReference>
<dbReference type="Proteomes" id="UP000621307">
    <property type="component" value="Unassembled WGS sequence"/>
</dbReference>
<evidence type="ECO:0000256" key="1">
    <source>
        <dbReference type="ARBA" id="ARBA00022741"/>
    </source>
</evidence>
<sequence length="950" mass="106321">MTTSTQFQEKNHLLSDAEICKDNSEISTTDFAKITDKNVTRDKTASATRQLNDRHFRECVQERGLSQEWVEINCRSVDEKEASKLLGYTAKSKGVWLQGVGLQGQLRPDNPWRSAENKKAPKYRSPIGGYNIMLPIHPNDPNYWDDLEALNSKCYAINDHPCLLLTEGFFTAIAGCSNDIPTIALLGVEMGLTSSSSDPQSKRYLVEGLERFACAGFGFIIGFDADCATNPDVLMAQLKLGCQLQKFSVPVYVVTGNWTADEGKGMDDYIQRNGADAFKNEVMAKAINFETWERQFRDLSQERKFVSQASLSKEIAKKYKDKIAWHVKNKAWYWYEAPPENKKGVWSEIPDEVVGSIVFTEVELKIGLNFKHDFLAGTIKFLKYHLKEVNWEPAPGYVCLQDCVIDVATGKEYSHDPSYKFLSSLPYKWSERLIGCNPIKQWLLEICEGREDWVQVLRAAMKATVTESGRELHRYMELIGFGGTGKSTIIGLVTALVGHENVAVTELKQLERNRFETATFYGKKAVIITDSGRYAGDVDTLKALTGGDLLRYEKKGVQQTGGFKFPGIVWIACNESIQSTDYTSGLKRRRLSMSFDRVVPPHLRRDLETEFKPYLSGLLQWVLSMPDEEVIDFIRNTDKKVPSLASFSAEILLETNPIASWVDTCLVFDKEAKTYIGNMGMNTEQFLFANYCHWIETAGYKAVSQTRFSRNLLDLLKSQLGIVDATKCRDSKGAYITGVAIRHLGQDYLPRPISGDGLVTGCNDLNDGLVTSLVTGQSLASDGLQENDGLIDNGKLLPHHHLPIDDDDVGVVAELHSHHSKSSNSSLASSSAVTQPVIDDGLIQENPSLTRHQELNAAWDDTFALGNLVLSLNEKELVAVIAEYTPEQIKHIKDAANTMWQLGVNRDGDYNGERVEIWETSSLSREITCRTKSGGKIKVKRGNLRPWLGI</sequence>
<dbReference type="PROSITE" id="PS51206">
    <property type="entry name" value="SF3_HELICASE_1"/>
    <property type="match status" value="1"/>
</dbReference>
<name>A0ABR8BM43_9NOSO</name>
<keyword evidence="2" id="KW-0067">ATP-binding</keyword>
<dbReference type="Pfam" id="PF12965">
    <property type="entry name" value="DUF3854"/>
    <property type="match status" value="1"/>
</dbReference>
<evidence type="ECO:0000259" key="3">
    <source>
        <dbReference type="PROSITE" id="PS51206"/>
    </source>
</evidence>
<dbReference type="InterPro" id="IPR045455">
    <property type="entry name" value="NrS-1_pol-like_helicase"/>
</dbReference>